<keyword evidence="2" id="KW-0479">Metal-binding</keyword>
<evidence type="ECO:0000256" key="5">
    <source>
        <dbReference type="SAM" id="MobiDB-lite"/>
    </source>
</evidence>
<keyword evidence="3" id="KW-0862">Zinc</keyword>
<dbReference type="EMBL" id="BJWL01000021">
    <property type="protein sequence ID" value="GFZ10475.1"/>
    <property type="molecule type" value="Genomic_DNA"/>
</dbReference>
<reference evidence="8 9" key="1">
    <citation type="submission" date="2019-07" db="EMBL/GenBank/DDBJ databases">
        <title>De Novo Assembly of kiwifruit Actinidia rufa.</title>
        <authorList>
            <person name="Sugita-Konishi S."/>
            <person name="Sato K."/>
            <person name="Mori E."/>
            <person name="Abe Y."/>
            <person name="Kisaki G."/>
            <person name="Hamano K."/>
            <person name="Suezawa K."/>
            <person name="Otani M."/>
            <person name="Fukuda T."/>
            <person name="Manabe T."/>
            <person name="Gomi K."/>
            <person name="Tabuchi M."/>
            <person name="Akimitsu K."/>
            <person name="Kataoka I."/>
        </authorList>
    </citation>
    <scope>NUCLEOTIDE SEQUENCE [LARGE SCALE GENOMIC DNA]</scope>
    <source>
        <strain evidence="9">cv. Fuchu</strain>
    </source>
</reference>
<dbReference type="AlphaFoldDB" id="A0A7J0GI66"/>
<dbReference type="Gene3D" id="3.40.50.720">
    <property type="entry name" value="NAD(P)-binding Rossmann-like Domain"/>
    <property type="match status" value="1"/>
</dbReference>
<gene>
    <name evidence="8" type="ORF">Acr_21g0010740</name>
</gene>
<dbReference type="GO" id="GO:0046872">
    <property type="term" value="F:metal ion binding"/>
    <property type="evidence" value="ECO:0007669"/>
    <property type="project" value="UniProtKB-KW"/>
</dbReference>
<evidence type="ECO:0000313" key="9">
    <source>
        <dbReference type="Proteomes" id="UP000585474"/>
    </source>
</evidence>
<keyword evidence="9" id="KW-1185">Reference proteome</keyword>
<organism evidence="8 9">
    <name type="scientific">Actinidia rufa</name>
    <dbReference type="NCBI Taxonomy" id="165716"/>
    <lineage>
        <taxon>Eukaryota</taxon>
        <taxon>Viridiplantae</taxon>
        <taxon>Streptophyta</taxon>
        <taxon>Embryophyta</taxon>
        <taxon>Tracheophyta</taxon>
        <taxon>Spermatophyta</taxon>
        <taxon>Magnoliopsida</taxon>
        <taxon>eudicotyledons</taxon>
        <taxon>Gunneridae</taxon>
        <taxon>Pentapetalae</taxon>
        <taxon>asterids</taxon>
        <taxon>Ericales</taxon>
        <taxon>Actinidiaceae</taxon>
        <taxon>Actinidia</taxon>
    </lineage>
</organism>
<evidence type="ECO:0000256" key="3">
    <source>
        <dbReference type="ARBA" id="ARBA00022833"/>
    </source>
</evidence>
<dbReference type="Pfam" id="PF08240">
    <property type="entry name" value="ADH_N"/>
    <property type="match status" value="1"/>
</dbReference>
<accession>A0A7J0GI66</accession>
<feature type="domain" description="Alcohol dehydrogenase-like C-terminal" evidence="6">
    <location>
        <begin position="280"/>
        <end position="359"/>
    </location>
</feature>
<feature type="region of interest" description="Disordered" evidence="5">
    <location>
        <begin position="1"/>
        <end position="20"/>
    </location>
</feature>
<dbReference type="FunFam" id="3.40.50.720:FF:001451">
    <property type="entry name" value="Putative cinnamyl alcohol dehydrogenase 6"/>
    <property type="match status" value="1"/>
</dbReference>
<dbReference type="OrthoDB" id="1879366at2759"/>
<comment type="cofactor">
    <cofactor evidence="1">
        <name>Zn(2+)</name>
        <dbReference type="ChEBI" id="CHEBI:29105"/>
    </cofactor>
</comment>
<keyword evidence="4" id="KW-0560">Oxidoreductase</keyword>
<dbReference type="InterPro" id="IPR013154">
    <property type="entry name" value="ADH-like_N"/>
</dbReference>
<proteinExistence type="predicted"/>
<dbReference type="PANTHER" id="PTHR42683">
    <property type="entry name" value="ALDEHYDE REDUCTASE"/>
    <property type="match status" value="1"/>
</dbReference>
<dbReference type="Pfam" id="PF00107">
    <property type="entry name" value="ADH_zinc_N"/>
    <property type="match status" value="1"/>
</dbReference>
<evidence type="ECO:0000313" key="8">
    <source>
        <dbReference type="EMBL" id="GFZ10475.1"/>
    </source>
</evidence>
<evidence type="ECO:0000259" key="7">
    <source>
        <dbReference type="Pfam" id="PF08240"/>
    </source>
</evidence>
<dbReference type="InterPro" id="IPR047109">
    <property type="entry name" value="CAD-like"/>
</dbReference>
<dbReference type="Gene3D" id="3.90.180.10">
    <property type="entry name" value="Medium-chain alcohol dehydrogenases, catalytic domain"/>
    <property type="match status" value="2"/>
</dbReference>
<sequence>MAQTTPNHTQTVSGWAAHDSSGKITPYPSNEVELSNLQWGLSDLPWELVTNGIKRQKRNQHVTIKILSCGICHTDVHYAKNDWGITRYPVVPGHEITGLITELGSSMTEFKIRDRVGVGYLAGSCLECEFCNDSQENYCDQIQTTYWLDVAQRPTAIPRGVRRQKVTCTSESLLTALTPGMKTSAVVDGLPLGYRWLDGRLVEATYAIVELLRVTILDFLPLILQTHTHTYNGIFWDGSVTYGGYSKMFIADHSCTPVMCRDNSVLPIERQQHARVMRENNRSDWPGRARARTKRSLDFILDTVSAKHSLGPYLELLKVNGTLMIVGAPDKPIDLPSFPLIFGTQVVKGSMTGSMKETQEPTNVCGKYNITCDIETIKPGKINEVFDRLVKNNVKYFFVIDIWCR</sequence>
<dbReference type="SUPFAM" id="SSF50129">
    <property type="entry name" value="GroES-like"/>
    <property type="match status" value="1"/>
</dbReference>
<evidence type="ECO:0000256" key="2">
    <source>
        <dbReference type="ARBA" id="ARBA00022723"/>
    </source>
</evidence>
<comment type="caution">
    <text evidence="8">The sequence shown here is derived from an EMBL/GenBank/DDBJ whole genome shotgun (WGS) entry which is preliminary data.</text>
</comment>
<feature type="compositionally biased region" description="Polar residues" evidence="5">
    <location>
        <begin position="1"/>
        <end position="13"/>
    </location>
</feature>
<name>A0A7J0GI66_9ERIC</name>
<evidence type="ECO:0000256" key="1">
    <source>
        <dbReference type="ARBA" id="ARBA00001947"/>
    </source>
</evidence>
<dbReference type="SUPFAM" id="SSF51735">
    <property type="entry name" value="NAD(P)-binding Rossmann-fold domains"/>
    <property type="match status" value="1"/>
</dbReference>
<dbReference type="InterPro" id="IPR011032">
    <property type="entry name" value="GroES-like_sf"/>
</dbReference>
<evidence type="ECO:0000256" key="4">
    <source>
        <dbReference type="ARBA" id="ARBA00023002"/>
    </source>
</evidence>
<protein>
    <submittedName>
        <fullName evidence="8">Cinnamyl alcohol dehydrogenase homolog 2</fullName>
    </submittedName>
</protein>
<dbReference type="GO" id="GO:0016616">
    <property type="term" value="F:oxidoreductase activity, acting on the CH-OH group of donors, NAD or NADP as acceptor"/>
    <property type="evidence" value="ECO:0007669"/>
    <property type="project" value="InterPro"/>
</dbReference>
<dbReference type="InterPro" id="IPR013149">
    <property type="entry name" value="ADH-like_C"/>
</dbReference>
<feature type="domain" description="Alcohol dehydrogenase-like N-terminal" evidence="7">
    <location>
        <begin position="60"/>
        <end position="146"/>
    </location>
</feature>
<dbReference type="InterPro" id="IPR036291">
    <property type="entry name" value="NAD(P)-bd_dom_sf"/>
</dbReference>
<dbReference type="Proteomes" id="UP000585474">
    <property type="component" value="Unassembled WGS sequence"/>
</dbReference>
<evidence type="ECO:0000259" key="6">
    <source>
        <dbReference type="Pfam" id="PF00107"/>
    </source>
</evidence>